<organism evidence="2 3">
    <name type="scientific">Lentinula aciculospora</name>
    <dbReference type="NCBI Taxonomy" id="153920"/>
    <lineage>
        <taxon>Eukaryota</taxon>
        <taxon>Fungi</taxon>
        <taxon>Dikarya</taxon>
        <taxon>Basidiomycota</taxon>
        <taxon>Agaricomycotina</taxon>
        <taxon>Agaricomycetes</taxon>
        <taxon>Agaricomycetidae</taxon>
        <taxon>Agaricales</taxon>
        <taxon>Marasmiineae</taxon>
        <taxon>Omphalotaceae</taxon>
        <taxon>Lentinula</taxon>
    </lineage>
</organism>
<evidence type="ECO:0000313" key="2">
    <source>
        <dbReference type="EMBL" id="KAJ4485579.1"/>
    </source>
</evidence>
<dbReference type="Proteomes" id="UP001150266">
    <property type="component" value="Unassembled WGS sequence"/>
</dbReference>
<evidence type="ECO:0000313" key="3">
    <source>
        <dbReference type="Proteomes" id="UP001150266"/>
    </source>
</evidence>
<keyword evidence="3" id="KW-1185">Reference proteome</keyword>
<protein>
    <submittedName>
        <fullName evidence="2">Uncharacterized protein</fullName>
    </submittedName>
</protein>
<proteinExistence type="predicted"/>
<gene>
    <name evidence="2" type="ORF">J3R30DRAFT_3680178</name>
</gene>
<reference evidence="2" key="1">
    <citation type="submission" date="2022-08" db="EMBL/GenBank/DDBJ databases">
        <title>A Global Phylogenomic Analysis of the Shiitake Genus Lentinula.</title>
        <authorList>
            <consortium name="DOE Joint Genome Institute"/>
            <person name="Sierra-Patev S."/>
            <person name="Min B."/>
            <person name="Naranjo-Ortiz M."/>
            <person name="Looney B."/>
            <person name="Konkel Z."/>
            <person name="Slot J.C."/>
            <person name="Sakamoto Y."/>
            <person name="Steenwyk J.L."/>
            <person name="Rokas A."/>
            <person name="Carro J."/>
            <person name="Camarero S."/>
            <person name="Ferreira P."/>
            <person name="Molpeceres G."/>
            <person name="Ruiz-Duenas F.J."/>
            <person name="Serrano A."/>
            <person name="Henrissat B."/>
            <person name="Drula E."/>
            <person name="Hughes K.W."/>
            <person name="Mata J.L."/>
            <person name="Ishikawa N.K."/>
            <person name="Vargas-Isla R."/>
            <person name="Ushijima S."/>
            <person name="Smith C.A."/>
            <person name="Ahrendt S."/>
            <person name="Andreopoulos W."/>
            <person name="He G."/>
            <person name="Labutti K."/>
            <person name="Lipzen A."/>
            <person name="Ng V."/>
            <person name="Riley R."/>
            <person name="Sandor L."/>
            <person name="Barry K."/>
            <person name="Martinez A.T."/>
            <person name="Xiao Y."/>
            <person name="Gibbons J.G."/>
            <person name="Terashima K."/>
            <person name="Grigoriev I.V."/>
            <person name="Hibbett D.S."/>
        </authorList>
    </citation>
    <scope>NUCLEOTIDE SEQUENCE</scope>
    <source>
        <strain evidence="2">JLM2183</strain>
    </source>
</reference>
<sequence length="174" mass="18594">MQITISFVLLAVAHSALALPFKNIEVGSTTTASNAQTISSVPAPMIFAKVAWDVEKREVIGAAPIFAKDQGEVETSVDAATAASTTTPTSIIFAEDAWEAERQDLSPRATTTALAIPSSIIFAKEAWEFRKRDSAISAIFAKDQWETEPSSVIATSTSLPAGLIFAKDAWEMTD</sequence>
<dbReference type="AlphaFoldDB" id="A0A9W9AM11"/>
<dbReference type="OrthoDB" id="3065560at2759"/>
<accession>A0A9W9AM11</accession>
<comment type="caution">
    <text evidence="2">The sequence shown here is derived from an EMBL/GenBank/DDBJ whole genome shotgun (WGS) entry which is preliminary data.</text>
</comment>
<name>A0A9W9AM11_9AGAR</name>
<feature type="chain" id="PRO_5040809966" evidence="1">
    <location>
        <begin position="19"/>
        <end position="174"/>
    </location>
</feature>
<dbReference type="EMBL" id="JAOTPV010000003">
    <property type="protein sequence ID" value="KAJ4485579.1"/>
    <property type="molecule type" value="Genomic_DNA"/>
</dbReference>
<feature type="signal peptide" evidence="1">
    <location>
        <begin position="1"/>
        <end position="18"/>
    </location>
</feature>
<keyword evidence="1" id="KW-0732">Signal</keyword>
<evidence type="ECO:0000256" key="1">
    <source>
        <dbReference type="SAM" id="SignalP"/>
    </source>
</evidence>